<reference evidence="1 2" key="1">
    <citation type="submission" date="2013-03" db="EMBL/GenBank/DDBJ databases">
        <authorList>
            <person name="Warren W."/>
            <person name="Wilson R.K."/>
        </authorList>
    </citation>
    <scope>NUCLEOTIDE SEQUENCE</scope>
</reference>
<evidence type="ECO:0000313" key="1">
    <source>
        <dbReference type="Ensembl" id="ENSMFAP00000050651.1"/>
    </source>
</evidence>
<name>A0A7N9CHW0_MACFA</name>
<sequence length="98" mass="11235">PPSFFFCFFFLFFVFFYLRQSFTLLTQAGVQWRYLGSLQLPPAGFKRLSCLSLPSSWDYRHASLCPANFVFLVETRFHHVGQSGLKLLTSENLPASAS</sequence>
<dbReference type="PRINTS" id="PR02045">
    <property type="entry name" value="F138DOMAIN"/>
</dbReference>
<organism evidence="1 2">
    <name type="scientific">Macaca fascicularis</name>
    <name type="common">Crab-eating macaque</name>
    <name type="synonym">Cynomolgus monkey</name>
    <dbReference type="NCBI Taxonomy" id="9541"/>
    <lineage>
        <taxon>Eukaryota</taxon>
        <taxon>Metazoa</taxon>
        <taxon>Chordata</taxon>
        <taxon>Craniata</taxon>
        <taxon>Vertebrata</taxon>
        <taxon>Euteleostomi</taxon>
        <taxon>Mammalia</taxon>
        <taxon>Eutheria</taxon>
        <taxon>Euarchontoglires</taxon>
        <taxon>Primates</taxon>
        <taxon>Haplorrhini</taxon>
        <taxon>Catarrhini</taxon>
        <taxon>Cercopithecidae</taxon>
        <taxon>Cercopithecinae</taxon>
        <taxon>Macaca</taxon>
    </lineage>
</organism>
<dbReference type="AlphaFoldDB" id="A0A7N9CHW0"/>
<accession>A0A7N9CHW0</accession>
<dbReference type="GeneTree" id="ENSGT00940000164709"/>
<dbReference type="Ensembl" id="ENSMFAT00000075054.1">
    <property type="protein sequence ID" value="ENSMFAP00000050651.1"/>
    <property type="gene ID" value="ENSMFAG00000056392.1"/>
</dbReference>
<reference evidence="1" key="3">
    <citation type="submission" date="2025-09" db="UniProtKB">
        <authorList>
            <consortium name="Ensembl"/>
        </authorList>
    </citation>
    <scope>IDENTIFICATION</scope>
</reference>
<reference evidence="1" key="2">
    <citation type="submission" date="2025-08" db="UniProtKB">
        <authorList>
            <consortium name="Ensembl"/>
        </authorList>
    </citation>
    <scope>IDENTIFICATION</scope>
</reference>
<proteinExistence type="predicted"/>
<dbReference type="PANTHER" id="PTHR46254">
    <property type="entry name" value="PROTEIN GVQW1-RELATED"/>
    <property type="match status" value="1"/>
</dbReference>
<protein>
    <submittedName>
        <fullName evidence="1">Uncharacterized protein</fullName>
    </submittedName>
</protein>
<dbReference type="PANTHER" id="PTHR46254:SF3">
    <property type="entry name" value="SECRETED PROTEIN"/>
    <property type="match status" value="1"/>
</dbReference>
<evidence type="ECO:0000313" key="2">
    <source>
        <dbReference type="Proteomes" id="UP000233100"/>
    </source>
</evidence>
<dbReference type="Proteomes" id="UP000233100">
    <property type="component" value="Chromosome 16"/>
</dbReference>
<keyword evidence="2" id="KW-1185">Reference proteome</keyword>